<evidence type="ECO:0000256" key="1">
    <source>
        <dbReference type="SAM" id="MobiDB-lite"/>
    </source>
</evidence>
<accession>A0AAD8LIX1</accession>
<dbReference type="Proteomes" id="UP001230268">
    <property type="component" value="Unassembled WGS sequence"/>
</dbReference>
<protein>
    <submittedName>
        <fullName evidence="2">Uncharacterized protein</fullName>
    </submittedName>
</protein>
<dbReference type="GO" id="GO:0003743">
    <property type="term" value="F:translation initiation factor activity"/>
    <property type="evidence" value="ECO:0007669"/>
    <property type="project" value="InterPro"/>
</dbReference>
<dbReference type="AlphaFoldDB" id="A0AAD8LIX1"/>
<reference evidence="2" key="1">
    <citation type="submission" date="2023-08" db="EMBL/GenBank/DDBJ databases">
        <title>Draft sequence of the Babesia gibsoni genome.</title>
        <authorList>
            <person name="Yamagishi J.Y."/>
            <person name="Xuan X.X."/>
        </authorList>
    </citation>
    <scope>NUCLEOTIDE SEQUENCE</scope>
    <source>
        <strain evidence="2">Azabu</strain>
    </source>
</reference>
<keyword evidence="3" id="KW-1185">Reference proteome</keyword>
<gene>
    <name evidence="2" type="ORF">BgAZ_305720</name>
</gene>
<feature type="region of interest" description="Disordered" evidence="1">
    <location>
        <begin position="157"/>
        <end position="178"/>
    </location>
</feature>
<dbReference type="GO" id="GO:0005852">
    <property type="term" value="C:eukaryotic translation initiation factor 3 complex"/>
    <property type="evidence" value="ECO:0007669"/>
    <property type="project" value="InterPro"/>
</dbReference>
<evidence type="ECO:0000313" key="2">
    <source>
        <dbReference type="EMBL" id="KAK1443054.1"/>
    </source>
</evidence>
<name>A0AAD8LIX1_BABGI</name>
<organism evidence="2 3">
    <name type="scientific">Babesia gibsoni</name>
    <dbReference type="NCBI Taxonomy" id="33632"/>
    <lineage>
        <taxon>Eukaryota</taxon>
        <taxon>Sar</taxon>
        <taxon>Alveolata</taxon>
        <taxon>Apicomplexa</taxon>
        <taxon>Aconoidasida</taxon>
        <taxon>Piroplasmida</taxon>
        <taxon>Babesiidae</taxon>
        <taxon>Babesia</taxon>
    </lineage>
</organism>
<comment type="caution">
    <text evidence="2">The sequence shown here is derived from an EMBL/GenBank/DDBJ whole genome shotgun (WGS) entry which is preliminary data.</text>
</comment>
<feature type="region of interest" description="Disordered" evidence="1">
    <location>
        <begin position="1"/>
        <end position="32"/>
    </location>
</feature>
<sequence>MAKDDAPLTSWDAFTDSDSEPDDANGNNVDLNKLPQNLRSLKLSEAADNDFVEDLFSVSDKKVSGAQERGANDVFANNPLKAIIPADPLAHVSLKCFKDCDVVAKKLSQKIEQSPAKSAIWLQFLDVLFQSCEKKLELKDLQTLKRKIESAIKNREAKQREQTFAKKKPNDITSSRNYQDELDMLYGELSDDEEPYYYT</sequence>
<feature type="compositionally biased region" description="Basic and acidic residues" evidence="1">
    <location>
        <begin position="157"/>
        <end position="170"/>
    </location>
</feature>
<proteinExistence type="predicted"/>
<dbReference type="EMBL" id="JAVEPI010000003">
    <property type="protein sequence ID" value="KAK1443054.1"/>
    <property type="molecule type" value="Genomic_DNA"/>
</dbReference>
<evidence type="ECO:0000313" key="3">
    <source>
        <dbReference type="Proteomes" id="UP001230268"/>
    </source>
</evidence>